<evidence type="ECO:0000256" key="3">
    <source>
        <dbReference type="ARBA" id="ARBA00022475"/>
    </source>
</evidence>
<keyword evidence="9" id="KW-1185">Reference proteome</keyword>
<evidence type="ECO:0000256" key="6">
    <source>
        <dbReference type="ARBA" id="ARBA00023136"/>
    </source>
</evidence>
<reference evidence="8" key="1">
    <citation type="submission" date="2021-12" db="EMBL/GenBank/DDBJ databases">
        <authorList>
            <person name="Rodrigo-Torres L."/>
            <person name="Arahal R. D."/>
            <person name="Lucena T."/>
        </authorList>
    </citation>
    <scope>NUCLEOTIDE SEQUENCE</scope>
    <source>
        <strain evidence="8">CECT 8267</strain>
    </source>
</reference>
<evidence type="ECO:0008006" key="10">
    <source>
        <dbReference type="Google" id="ProtNLM"/>
    </source>
</evidence>
<evidence type="ECO:0000256" key="2">
    <source>
        <dbReference type="ARBA" id="ARBA00022448"/>
    </source>
</evidence>
<gene>
    <name evidence="8" type="ORF">SIN8267_03111</name>
</gene>
<feature type="transmembrane region" description="Helical" evidence="7">
    <location>
        <begin position="298"/>
        <end position="323"/>
    </location>
</feature>
<feature type="transmembrane region" description="Helical" evidence="7">
    <location>
        <begin position="183"/>
        <end position="203"/>
    </location>
</feature>
<comment type="subcellular location">
    <subcellularLocation>
        <location evidence="1">Cell membrane</location>
        <topology evidence="1">Multi-pass membrane protein</topology>
    </subcellularLocation>
</comment>
<dbReference type="EMBL" id="CAKLPX010000004">
    <property type="protein sequence ID" value="CAH0992972.1"/>
    <property type="molecule type" value="Genomic_DNA"/>
</dbReference>
<dbReference type="RefSeq" id="WP_237445655.1">
    <property type="nucleotide sequence ID" value="NZ_CAKLPX010000004.1"/>
</dbReference>
<evidence type="ECO:0000256" key="7">
    <source>
        <dbReference type="SAM" id="Phobius"/>
    </source>
</evidence>
<feature type="transmembrane region" description="Helical" evidence="7">
    <location>
        <begin position="428"/>
        <end position="447"/>
    </location>
</feature>
<evidence type="ECO:0000313" key="9">
    <source>
        <dbReference type="Proteomes" id="UP000838100"/>
    </source>
</evidence>
<keyword evidence="5 7" id="KW-1133">Transmembrane helix</keyword>
<comment type="caution">
    <text evidence="8">The sequence shown here is derived from an EMBL/GenBank/DDBJ whole genome shotgun (WGS) entry which is preliminary data.</text>
</comment>
<proteinExistence type="predicted"/>
<dbReference type="PANTHER" id="PTHR30043:SF1">
    <property type="entry name" value="ABC TRANSPORT SYSTEM PERMEASE PROTEIN P69"/>
    <property type="match status" value="1"/>
</dbReference>
<protein>
    <recommendedName>
        <fullName evidence="10">ABC transporter permease</fullName>
    </recommendedName>
</protein>
<name>A0ABN8EKV2_9GAMM</name>
<feature type="transmembrane region" description="Helical" evidence="7">
    <location>
        <begin position="7"/>
        <end position="27"/>
    </location>
</feature>
<dbReference type="Proteomes" id="UP000838100">
    <property type="component" value="Unassembled WGS sequence"/>
</dbReference>
<feature type="transmembrane region" description="Helical" evidence="7">
    <location>
        <begin position="106"/>
        <end position="136"/>
    </location>
</feature>
<evidence type="ECO:0000256" key="4">
    <source>
        <dbReference type="ARBA" id="ARBA00022692"/>
    </source>
</evidence>
<evidence type="ECO:0000256" key="1">
    <source>
        <dbReference type="ARBA" id="ARBA00004651"/>
    </source>
</evidence>
<evidence type="ECO:0000313" key="8">
    <source>
        <dbReference type="EMBL" id="CAH0992972.1"/>
    </source>
</evidence>
<evidence type="ECO:0000256" key="5">
    <source>
        <dbReference type="ARBA" id="ARBA00022989"/>
    </source>
</evidence>
<organism evidence="8 9">
    <name type="scientific">Sinobacterium norvegicum</name>
    <dbReference type="NCBI Taxonomy" id="1641715"/>
    <lineage>
        <taxon>Bacteria</taxon>
        <taxon>Pseudomonadati</taxon>
        <taxon>Pseudomonadota</taxon>
        <taxon>Gammaproteobacteria</taxon>
        <taxon>Cellvibrionales</taxon>
        <taxon>Spongiibacteraceae</taxon>
        <taxon>Sinobacterium</taxon>
    </lineage>
</organism>
<feature type="transmembrane region" description="Helical" evidence="7">
    <location>
        <begin position="63"/>
        <end position="86"/>
    </location>
</feature>
<feature type="transmembrane region" description="Helical" evidence="7">
    <location>
        <begin position="459"/>
        <end position="477"/>
    </location>
</feature>
<dbReference type="InterPro" id="IPR035906">
    <property type="entry name" value="MetI-like_sf"/>
</dbReference>
<feature type="transmembrane region" description="Helical" evidence="7">
    <location>
        <begin position="240"/>
        <end position="264"/>
    </location>
</feature>
<keyword evidence="3" id="KW-1003">Cell membrane</keyword>
<dbReference type="Gene3D" id="1.10.3720.10">
    <property type="entry name" value="MetI-like"/>
    <property type="match status" value="2"/>
</dbReference>
<sequence>MLRQSTAIAYRNIAAIFLFFTAIAFYFGDFTLYQTDPLAALQHFASGFLSPQISSLDELIQALLTTIAFALIGVAASVVPGFLLALVYHFTVVRWLCSFGRAVHEIFWGLLFLQVFGLSASTGLLAIIIPFSCIFAKVYSEQWASHGADADGIHGDSVSVLIYGRLARSWTAMCHYTRYRFECGLRSATLLGFIGLPTIGYHLDTALKQLQYQESATYLLLFYLLTATIKYWLRPALIPLYLIAAVALLPAFAGTADNALWRFISQDIIPYPLQNGVDGSAIAALWPWLSSLMTNTGWLAIVNTLILTVAATAVSALLCLALFPLASNRIDNPVIAFVGKAMLVVFRATPELLFVFIILLMTGPSMLPALIALALHNGALLAFLLAKELDNIDTSEHETRGVNGWCYFWLPRVFGPFLSLLLYRTEHILRESAIVGIIGITTLGFYIDSGFEDLHFDTAFFFIVITALLTLVTDSISRRAQRYIGN</sequence>
<keyword evidence="4 7" id="KW-0812">Transmembrane</keyword>
<accession>A0ABN8EKV2</accession>
<keyword evidence="6 7" id="KW-0472">Membrane</keyword>
<keyword evidence="2" id="KW-0813">Transport</keyword>
<dbReference type="SUPFAM" id="SSF161098">
    <property type="entry name" value="MetI-like"/>
    <property type="match status" value="2"/>
</dbReference>
<dbReference type="PANTHER" id="PTHR30043">
    <property type="entry name" value="PHOSPHONATES TRANSPORT SYSTEM PERMEASE PROTEIN"/>
    <property type="match status" value="1"/>
</dbReference>